<reference evidence="2 3" key="1">
    <citation type="submission" date="2019-03" db="EMBL/GenBank/DDBJ databases">
        <title>Genomic Encyclopedia of Archaeal and Bacterial Type Strains, Phase II (KMG-II): from individual species to whole genera.</title>
        <authorList>
            <person name="Goeker M."/>
        </authorList>
    </citation>
    <scope>NUCLEOTIDE SEQUENCE [LARGE SCALE GENOMIC DNA]</scope>
    <source>
        <strain evidence="2 3">DSM 19035</strain>
    </source>
</reference>
<dbReference type="EMBL" id="SNYC01000003">
    <property type="protein sequence ID" value="TDQ11086.1"/>
    <property type="molecule type" value="Genomic_DNA"/>
</dbReference>
<evidence type="ECO:0000256" key="1">
    <source>
        <dbReference type="SAM" id="MobiDB-lite"/>
    </source>
</evidence>
<protein>
    <submittedName>
        <fullName evidence="2">Uncharacterized protein</fullName>
    </submittedName>
</protein>
<organism evidence="2 3">
    <name type="scientific">Pedobacter metabolipauper</name>
    <dbReference type="NCBI Taxonomy" id="425513"/>
    <lineage>
        <taxon>Bacteria</taxon>
        <taxon>Pseudomonadati</taxon>
        <taxon>Bacteroidota</taxon>
        <taxon>Sphingobacteriia</taxon>
        <taxon>Sphingobacteriales</taxon>
        <taxon>Sphingobacteriaceae</taxon>
        <taxon>Pedobacter</taxon>
    </lineage>
</organism>
<sequence>MKISNNDPFDLHLCMRGLGNLITHMHSELYEYLYYFTFKKSMKAYAGEFNDAWDQGINDLDFFKEIEDPFVQNCFLAEIMLIDCKNEMVRRFGIDEIEDLNDEHILLQSERFKPYFLVYKNSKSYKKLRLFYIRALTDHIKSLHLYASAITAQSYKVPKVLRQQLDLPGEESMKFLNHEDNNVILLMELMTGLKKILEDFKVLNMPKPPRGKGNSKTTPTGSPKT</sequence>
<comment type="caution">
    <text evidence="2">The sequence shown here is derived from an EMBL/GenBank/DDBJ whole genome shotgun (WGS) entry which is preliminary data.</text>
</comment>
<feature type="compositionally biased region" description="Polar residues" evidence="1">
    <location>
        <begin position="214"/>
        <end position="225"/>
    </location>
</feature>
<name>A0A4R6SXF6_9SPHI</name>
<feature type="region of interest" description="Disordered" evidence="1">
    <location>
        <begin position="204"/>
        <end position="225"/>
    </location>
</feature>
<evidence type="ECO:0000313" key="2">
    <source>
        <dbReference type="EMBL" id="TDQ11086.1"/>
    </source>
</evidence>
<proteinExistence type="predicted"/>
<dbReference type="Proteomes" id="UP000295620">
    <property type="component" value="Unassembled WGS sequence"/>
</dbReference>
<gene>
    <name evidence="2" type="ORF">ATK78_0200</name>
</gene>
<dbReference type="AlphaFoldDB" id="A0A4R6SXF6"/>
<dbReference type="RefSeq" id="WP_133574191.1">
    <property type="nucleotide sequence ID" value="NZ_SNYC01000003.1"/>
</dbReference>
<accession>A0A4R6SXF6</accession>
<keyword evidence="3" id="KW-1185">Reference proteome</keyword>
<dbReference type="OrthoDB" id="772257at2"/>
<evidence type="ECO:0000313" key="3">
    <source>
        <dbReference type="Proteomes" id="UP000295620"/>
    </source>
</evidence>